<evidence type="ECO:0000313" key="4">
    <source>
        <dbReference type="EMBL" id="PSR31082.1"/>
    </source>
</evidence>
<dbReference type="EMBL" id="PXYW01000068">
    <property type="protein sequence ID" value="PSR31082.1"/>
    <property type="molecule type" value="Genomic_DNA"/>
</dbReference>
<feature type="domain" description="Bacterial sugar transferase" evidence="3">
    <location>
        <begin position="9"/>
        <end position="195"/>
    </location>
</feature>
<evidence type="ECO:0000313" key="5">
    <source>
        <dbReference type="Proteomes" id="UP000242972"/>
    </source>
</evidence>
<dbReference type="GO" id="GO:0016780">
    <property type="term" value="F:phosphotransferase activity, for other substituted phosphate groups"/>
    <property type="evidence" value="ECO:0007669"/>
    <property type="project" value="TreeGrafter"/>
</dbReference>
<accession>A0A2T2X9B6</accession>
<dbReference type="InterPro" id="IPR003362">
    <property type="entry name" value="Bact_transf"/>
</dbReference>
<dbReference type="Proteomes" id="UP000242972">
    <property type="component" value="Unassembled WGS sequence"/>
</dbReference>
<keyword evidence="2" id="KW-0472">Membrane</keyword>
<protein>
    <submittedName>
        <fullName evidence="4">Sugar transferase</fullName>
    </submittedName>
</protein>
<proteinExistence type="inferred from homology"/>
<reference evidence="4 5" key="1">
    <citation type="journal article" date="2014" name="BMC Genomics">
        <title>Comparison of environmental and isolate Sulfobacillus genomes reveals diverse carbon, sulfur, nitrogen, and hydrogen metabolisms.</title>
        <authorList>
            <person name="Justice N.B."/>
            <person name="Norman A."/>
            <person name="Brown C.T."/>
            <person name="Singh A."/>
            <person name="Thomas B.C."/>
            <person name="Banfield J.F."/>
        </authorList>
    </citation>
    <scope>NUCLEOTIDE SEQUENCE [LARGE SCALE GENOMIC DNA]</scope>
    <source>
        <strain evidence="4">AMDSBA4</strain>
    </source>
</reference>
<evidence type="ECO:0000259" key="3">
    <source>
        <dbReference type="Pfam" id="PF02397"/>
    </source>
</evidence>
<organism evidence="4 5">
    <name type="scientific">Sulfobacillus benefaciens</name>
    <dbReference type="NCBI Taxonomy" id="453960"/>
    <lineage>
        <taxon>Bacteria</taxon>
        <taxon>Bacillati</taxon>
        <taxon>Bacillota</taxon>
        <taxon>Clostridia</taxon>
        <taxon>Eubacteriales</taxon>
        <taxon>Clostridiales Family XVII. Incertae Sedis</taxon>
        <taxon>Sulfobacillus</taxon>
    </lineage>
</organism>
<dbReference type="PANTHER" id="PTHR30576:SF0">
    <property type="entry name" value="UNDECAPRENYL-PHOSPHATE N-ACETYLGALACTOSAMINYL 1-PHOSPHATE TRANSFERASE-RELATED"/>
    <property type="match status" value="1"/>
</dbReference>
<dbReference type="Pfam" id="PF02397">
    <property type="entry name" value="Bac_transf"/>
    <property type="match status" value="1"/>
</dbReference>
<comment type="similarity">
    <text evidence="1">Belongs to the bacterial sugar transferase family.</text>
</comment>
<dbReference type="PANTHER" id="PTHR30576">
    <property type="entry name" value="COLANIC BIOSYNTHESIS UDP-GLUCOSE LIPID CARRIER TRANSFERASE"/>
    <property type="match status" value="1"/>
</dbReference>
<evidence type="ECO:0000256" key="2">
    <source>
        <dbReference type="SAM" id="Phobius"/>
    </source>
</evidence>
<name>A0A2T2X9B6_9FIRM</name>
<keyword evidence="4" id="KW-0808">Transferase</keyword>
<sequence>MKPLQLAIKRIVDLILALILALVTLPLFVVIVVAIRSDSEGPALFKQTRIGYLGRPFTMWKFRTMRLGAEREWQPPKPDEFAQYRFQDANDARITKIGLWLRKTSLDELPQLYNVIAGSMSLVGPRPEIPEMVALYTGPMHRRHQMKPGITGLAQISGRGDLTTAESITWDLNYVEHWNCWLDIKILWWTLGAVLHGQGAH</sequence>
<feature type="transmembrane region" description="Helical" evidence="2">
    <location>
        <begin position="12"/>
        <end position="35"/>
    </location>
</feature>
<evidence type="ECO:0000256" key="1">
    <source>
        <dbReference type="ARBA" id="ARBA00006464"/>
    </source>
</evidence>
<keyword evidence="2" id="KW-1133">Transmembrane helix</keyword>
<keyword evidence="2" id="KW-0812">Transmembrane</keyword>
<gene>
    <name evidence="4" type="ORF">C7B46_17180</name>
</gene>
<comment type="caution">
    <text evidence="4">The sequence shown here is derived from an EMBL/GenBank/DDBJ whole genome shotgun (WGS) entry which is preliminary data.</text>
</comment>
<dbReference type="AlphaFoldDB" id="A0A2T2X9B6"/>